<feature type="transmembrane region" description="Helical" evidence="8">
    <location>
        <begin position="96"/>
        <end position="114"/>
    </location>
</feature>
<evidence type="ECO:0000256" key="1">
    <source>
        <dbReference type="ARBA" id="ARBA00004651"/>
    </source>
</evidence>
<feature type="transmembrane region" description="Helical" evidence="8">
    <location>
        <begin position="181"/>
        <end position="203"/>
    </location>
</feature>
<evidence type="ECO:0000256" key="5">
    <source>
        <dbReference type="ARBA" id="ARBA00022849"/>
    </source>
</evidence>
<evidence type="ECO:0000313" key="9">
    <source>
        <dbReference type="EMBL" id="CAH0234774.1"/>
    </source>
</evidence>
<evidence type="ECO:0000256" key="7">
    <source>
        <dbReference type="ARBA" id="ARBA00023136"/>
    </source>
</evidence>
<accession>A0A9W4PF49</accession>
<evidence type="ECO:0000313" key="10">
    <source>
        <dbReference type="Proteomes" id="UP000789326"/>
    </source>
</evidence>
<comment type="subcellular location">
    <subcellularLocation>
        <location evidence="1">Cell membrane</location>
        <topology evidence="1">Multi-pass membrane protein</topology>
    </subcellularLocation>
</comment>
<evidence type="ECO:0000256" key="3">
    <source>
        <dbReference type="ARBA" id="ARBA00022475"/>
    </source>
</evidence>
<dbReference type="Pfam" id="PF02040">
    <property type="entry name" value="ArsB"/>
    <property type="match status" value="1"/>
</dbReference>
<dbReference type="GO" id="GO:0015105">
    <property type="term" value="F:arsenite transmembrane transporter activity"/>
    <property type="evidence" value="ECO:0007669"/>
    <property type="project" value="InterPro"/>
</dbReference>
<dbReference type="RefSeq" id="WP_230302343.1">
    <property type="nucleotide sequence ID" value="NZ_CAKKMG010000036.1"/>
</dbReference>
<organism evidence="9 10">
    <name type="scientific">Peribacillus simplex</name>
    <dbReference type="NCBI Taxonomy" id="1478"/>
    <lineage>
        <taxon>Bacteria</taxon>
        <taxon>Bacillati</taxon>
        <taxon>Bacillota</taxon>
        <taxon>Bacilli</taxon>
        <taxon>Bacillales</taxon>
        <taxon>Bacillaceae</taxon>
        <taxon>Peribacillus</taxon>
    </lineage>
</organism>
<dbReference type="PANTHER" id="PTHR43302:SF6">
    <property type="entry name" value="ARSENICAL PUMP MEMBRANE PROTEIN-RELATED"/>
    <property type="match status" value="1"/>
</dbReference>
<keyword evidence="3" id="KW-1003">Cell membrane</keyword>
<dbReference type="Proteomes" id="UP000789326">
    <property type="component" value="Unassembled WGS sequence"/>
</dbReference>
<feature type="transmembrane region" description="Helical" evidence="8">
    <location>
        <begin position="34"/>
        <end position="55"/>
    </location>
</feature>
<feature type="transmembrane region" description="Helical" evidence="8">
    <location>
        <begin position="392"/>
        <end position="411"/>
    </location>
</feature>
<dbReference type="GO" id="GO:0046685">
    <property type="term" value="P:response to arsenic-containing substance"/>
    <property type="evidence" value="ECO:0007669"/>
    <property type="project" value="UniProtKB-KW"/>
</dbReference>
<comment type="caution">
    <text evidence="9">The sequence shown here is derived from an EMBL/GenBank/DDBJ whole genome shotgun (WGS) entry which is preliminary data.</text>
</comment>
<comment type="similarity">
    <text evidence="2">Belongs to the ArsB family.</text>
</comment>
<keyword evidence="4 8" id="KW-0812">Transmembrane</keyword>
<name>A0A9W4PF49_9BACI</name>
<dbReference type="PRINTS" id="PR00758">
    <property type="entry name" value="ARSENICPUMP"/>
</dbReference>
<feature type="transmembrane region" description="Helical" evidence="8">
    <location>
        <begin position="337"/>
        <end position="356"/>
    </location>
</feature>
<proteinExistence type="inferred from homology"/>
<dbReference type="CDD" id="cd01118">
    <property type="entry name" value="ArsB_permease"/>
    <property type="match status" value="1"/>
</dbReference>
<keyword evidence="7 8" id="KW-0472">Membrane</keyword>
<reference evidence="9" key="1">
    <citation type="submission" date="2021-11" db="EMBL/GenBank/DDBJ databases">
        <authorList>
            <person name="Bulgarelli D."/>
        </authorList>
    </citation>
    <scope>NUCLEOTIDE SEQUENCE</scope>
    <source>
        <strain evidence="9">Bi133</strain>
    </source>
</reference>
<dbReference type="GO" id="GO:0005886">
    <property type="term" value="C:plasma membrane"/>
    <property type="evidence" value="ECO:0007669"/>
    <property type="project" value="UniProtKB-SubCell"/>
</dbReference>
<feature type="transmembrane region" description="Helical" evidence="8">
    <location>
        <begin position="120"/>
        <end position="136"/>
    </location>
</feature>
<dbReference type="EMBL" id="CAKKMG010000036">
    <property type="protein sequence ID" value="CAH0234774.1"/>
    <property type="molecule type" value="Genomic_DNA"/>
</dbReference>
<sequence length="451" mass="50515">MLSSQIVLMTIIFTLTIILMLWRPFGINETIPTTIGALTVLVAGIVPWMDVLNIFDIIRGASLTILSTIMMSIVLESIGFFRWIALNIIIRSKGSGVRLFLYTNLLCFFMTMFFNNDGSILITTPIIIHIVTLLKIKPHQKIPFLISGALIATAASAPIAVSNISNLIALKIVGLSLNSYINLMFVPSMIGILTIGLFLYLYFKKDLPRKIPSVPVKWDKTFSRYVQTHPLDVKQQSEDNDWKLFKMSFAIVILTRASFFALTPFGVPLELIGMVGAFLLIILRWYKTKTGLSDIVKKTPWHVLLFAFNMYVLVYGLKNVGLNDYIVSNLKPLIMDSPFNATMIMGILLTILSNLFNNLPAVMIGTLSITEMGLDPHLVQIAYLANVIGSDIGALLTPVGTLATLIWMYILKKHSINISWGKYLKVTFLIIPIGLIVSLISLYFWTTWLLK</sequence>
<dbReference type="PANTHER" id="PTHR43302">
    <property type="entry name" value="TRANSPORTER ARSB-RELATED"/>
    <property type="match status" value="1"/>
</dbReference>
<feature type="transmembrane region" description="Helical" evidence="8">
    <location>
        <begin position="6"/>
        <end position="22"/>
    </location>
</feature>
<feature type="transmembrane region" description="Helical" evidence="8">
    <location>
        <begin position="143"/>
        <end position="161"/>
    </location>
</feature>
<evidence type="ECO:0000256" key="6">
    <source>
        <dbReference type="ARBA" id="ARBA00022989"/>
    </source>
</evidence>
<dbReference type="InterPro" id="IPR000802">
    <property type="entry name" value="Arsenical_pump_ArsB"/>
</dbReference>
<evidence type="ECO:0000256" key="8">
    <source>
        <dbReference type="SAM" id="Phobius"/>
    </source>
</evidence>
<feature type="transmembrane region" description="Helical" evidence="8">
    <location>
        <begin position="299"/>
        <end position="317"/>
    </location>
</feature>
<feature type="transmembrane region" description="Helical" evidence="8">
    <location>
        <begin position="423"/>
        <end position="445"/>
    </location>
</feature>
<protein>
    <submittedName>
        <fullName evidence="9">Arsenical pump membrane protein</fullName>
    </submittedName>
</protein>
<keyword evidence="5" id="KW-0059">Arsenical resistance</keyword>
<dbReference type="AlphaFoldDB" id="A0A9W4PF49"/>
<feature type="transmembrane region" description="Helical" evidence="8">
    <location>
        <begin position="61"/>
        <end position="84"/>
    </location>
</feature>
<keyword evidence="6 8" id="KW-1133">Transmembrane helix</keyword>
<evidence type="ECO:0000256" key="4">
    <source>
        <dbReference type="ARBA" id="ARBA00022692"/>
    </source>
</evidence>
<gene>
    <name evidence="9" type="primary">arsB_1</name>
    <name evidence="9" type="ORF">SRABI133_02731</name>
</gene>
<evidence type="ECO:0000256" key="2">
    <source>
        <dbReference type="ARBA" id="ARBA00006433"/>
    </source>
</evidence>